<name>F0VLM3_NEOCL</name>
<dbReference type="EMBL" id="FR823391">
    <property type="protein sequence ID" value="CBZ54151.1"/>
    <property type="molecule type" value="Genomic_DNA"/>
</dbReference>
<dbReference type="VEuPathDB" id="ToxoDB:NCLIV_045830"/>
<feature type="compositionally biased region" description="Low complexity" evidence="2">
    <location>
        <begin position="373"/>
        <end position="396"/>
    </location>
</feature>
<feature type="region of interest" description="Disordered" evidence="2">
    <location>
        <begin position="496"/>
        <end position="575"/>
    </location>
</feature>
<dbReference type="eggNOG" id="ENOG502QZS3">
    <property type="taxonomic scope" value="Eukaryota"/>
</dbReference>
<dbReference type="InParanoid" id="F0VLM3"/>
<proteinExistence type="predicted"/>
<feature type="region of interest" description="Disordered" evidence="2">
    <location>
        <begin position="198"/>
        <end position="276"/>
    </location>
</feature>
<accession>F0VLM3</accession>
<feature type="compositionally biased region" description="Basic and acidic residues" evidence="2">
    <location>
        <begin position="822"/>
        <end position="838"/>
    </location>
</feature>
<reference evidence="4" key="1">
    <citation type="journal article" date="2012" name="PLoS Pathog.">
        <title>Comparative genomics of the apicomplexan parasites Toxoplasma gondii and Neospora caninum: Coccidia differing in host range and transmission strategy.</title>
        <authorList>
            <person name="Reid A.J."/>
            <person name="Vermont S.J."/>
            <person name="Cotton J.A."/>
            <person name="Harris D."/>
            <person name="Hill-Cawthorne G.A."/>
            <person name="Konen-Waisman S."/>
            <person name="Latham S.M."/>
            <person name="Mourier T."/>
            <person name="Norton R."/>
            <person name="Quail M.A."/>
            <person name="Sanders M."/>
            <person name="Shanmugam D."/>
            <person name="Sohal A."/>
            <person name="Wasmuth J.D."/>
            <person name="Brunk B."/>
            <person name="Grigg M.E."/>
            <person name="Howard J.C."/>
            <person name="Parkinson J."/>
            <person name="Roos D.S."/>
            <person name="Trees A.J."/>
            <person name="Berriman M."/>
            <person name="Pain A."/>
            <person name="Wastling J.M."/>
        </authorList>
    </citation>
    <scope>NUCLEOTIDE SEQUENCE [LARGE SCALE GENOMIC DNA]</scope>
    <source>
        <strain evidence="4">Liverpool</strain>
    </source>
</reference>
<feature type="compositionally biased region" description="Low complexity" evidence="2">
    <location>
        <begin position="663"/>
        <end position="675"/>
    </location>
</feature>
<feature type="coiled-coil region" evidence="1">
    <location>
        <begin position="284"/>
        <end position="343"/>
    </location>
</feature>
<dbReference type="AlphaFoldDB" id="F0VLM3"/>
<dbReference type="GeneID" id="13442032"/>
<feature type="region of interest" description="Disordered" evidence="2">
    <location>
        <begin position="730"/>
        <end position="879"/>
    </location>
</feature>
<dbReference type="RefSeq" id="XP_003884182.1">
    <property type="nucleotide sequence ID" value="XM_003884133.1"/>
</dbReference>
<feature type="compositionally biased region" description="Basic and acidic residues" evidence="2">
    <location>
        <begin position="94"/>
        <end position="114"/>
    </location>
</feature>
<feature type="compositionally biased region" description="Basic and acidic residues" evidence="2">
    <location>
        <begin position="858"/>
        <end position="877"/>
    </location>
</feature>
<dbReference type="OMA" id="CYYVLTC"/>
<feature type="region of interest" description="Disordered" evidence="2">
    <location>
        <begin position="426"/>
        <end position="458"/>
    </location>
</feature>
<evidence type="ECO:0000313" key="3">
    <source>
        <dbReference type="EMBL" id="CBZ54151.1"/>
    </source>
</evidence>
<gene>
    <name evidence="3" type="ORF">NCLIV_045830</name>
</gene>
<feature type="compositionally biased region" description="Basic and acidic residues" evidence="2">
    <location>
        <begin position="763"/>
        <end position="773"/>
    </location>
</feature>
<feature type="region of interest" description="Disordered" evidence="2">
    <location>
        <begin position="635"/>
        <end position="698"/>
    </location>
</feature>
<feature type="compositionally biased region" description="Basic and acidic residues" evidence="2">
    <location>
        <begin position="786"/>
        <end position="803"/>
    </location>
</feature>
<evidence type="ECO:0000256" key="2">
    <source>
        <dbReference type="SAM" id="MobiDB-lite"/>
    </source>
</evidence>
<feature type="compositionally biased region" description="Low complexity" evidence="2">
    <location>
        <begin position="357"/>
        <end position="366"/>
    </location>
</feature>
<feature type="region of interest" description="Disordered" evidence="2">
    <location>
        <begin position="355"/>
        <end position="404"/>
    </location>
</feature>
<sequence length="914" mass="97994">MTRRTGRFASVDAFWELLLRAVRRRAGEAIEKSRDGEDEDVTLNLWDVTDLEALRRSAGGEKPSSPASSEDKHFLILTHSAGSRRVHYPLALHRQSETREETSETAAKGREGARVTEAPTPCLASPPQTASSSKHLSHPPRSLALSETKPTTPRSRLTHIDAADACASQRSCASSDGSIPRLGPVPVAAVELSSARSVSSAKPAASLSPRSPASCAVARRETARRPSLGNRAETTDARAKRRDLANENSHDCEPPRPLLARRDGSRDSLAGCQGVEHGDGALNARLLAARLEQVERELHVTARQLDTERHLRERETARLKAELEKARRTENALRNRVRELEATLRLTTVRLASRPPLSRSASMRLASADRHSPSSSLRASSPRPAFSAVSSVSSREGPPRGAPALRAAVRCPSPVHYFSSLSRPATCPRGGQTVPMSPSRVWGDRDSSRGRFGDSMTGSRRQLLRGVELEASGAAGGFQGRRIRSSLQESACSVASSRGVSSWARPRGASRDTLPSPVATYSDEDEGFSASSRGLLPPRREPSGGVESLHAPHQPPTAPGLSRTAKGDSRGGDSSYVMIPVEALKQLLRNAPEKELEEPHRPAGASLPLEGGGEAVVDRKVLSVLPEHASCCQRRQECEAGPPCGDGGRILPNPREPRRELSFESQEPSSEQSASYPGHDGCSPSQGDSIAGSEMRLHARQAIQGGAAPAGGALGGLEALVGSATLMGPAFREEPEGPSGLFEGPAALAPHPGGVGKASLPHLRVDGGRRDGSPDGAGSVRGFQLSRKETPEREREDMDERVPVHRSATRLVALGRGGLHPGENEDNRGVQRLQKEAHLFPQEPASEQLGAGDGWDPNGDRKGGFVRFPDKRTETESGRNAYSEIDRRLSALQEFLKSTRQTFKMLERAESAAP</sequence>
<keyword evidence="1" id="KW-0175">Coiled coil</keyword>
<feature type="compositionally biased region" description="Low complexity" evidence="2">
    <location>
        <begin position="198"/>
        <end position="216"/>
    </location>
</feature>
<evidence type="ECO:0000256" key="1">
    <source>
        <dbReference type="SAM" id="Coils"/>
    </source>
</evidence>
<organism evidence="3 4">
    <name type="scientific">Neospora caninum (strain Liverpool)</name>
    <dbReference type="NCBI Taxonomy" id="572307"/>
    <lineage>
        <taxon>Eukaryota</taxon>
        <taxon>Sar</taxon>
        <taxon>Alveolata</taxon>
        <taxon>Apicomplexa</taxon>
        <taxon>Conoidasida</taxon>
        <taxon>Coccidia</taxon>
        <taxon>Eucoccidiorida</taxon>
        <taxon>Eimeriorina</taxon>
        <taxon>Sarcocystidae</taxon>
        <taxon>Neospora</taxon>
    </lineage>
</organism>
<keyword evidence="4" id="KW-1185">Reference proteome</keyword>
<feature type="region of interest" description="Disordered" evidence="2">
    <location>
        <begin position="90"/>
        <end position="154"/>
    </location>
</feature>
<dbReference type="Proteomes" id="UP000007494">
    <property type="component" value="Chromosome X"/>
</dbReference>
<feature type="compositionally biased region" description="Basic and acidic residues" evidence="2">
    <location>
        <begin position="233"/>
        <end position="266"/>
    </location>
</feature>
<protein>
    <submittedName>
        <fullName evidence="3">Uncharacterized protein</fullName>
    </submittedName>
</protein>
<feature type="compositionally biased region" description="Basic and acidic residues" evidence="2">
    <location>
        <begin position="442"/>
        <end position="452"/>
    </location>
</feature>
<dbReference type="OrthoDB" id="333004at2759"/>
<evidence type="ECO:0000313" key="4">
    <source>
        <dbReference type="Proteomes" id="UP000007494"/>
    </source>
</evidence>